<keyword evidence="5" id="KW-0131">Cell cycle</keyword>
<accession>C9PMB4</accession>
<evidence type="ECO:0000256" key="2">
    <source>
        <dbReference type="SAM" id="MobiDB-lite"/>
    </source>
</evidence>
<evidence type="ECO:0000313" key="6">
    <source>
        <dbReference type="Proteomes" id="UP000005519"/>
    </source>
</evidence>
<keyword evidence="3" id="KW-1133">Transmembrane helix</keyword>
<evidence type="ECO:0000259" key="4">
    <source>
        <dbReference type="PROSITE" id="PS51724"/>
    </source>
</evidence>
<keyword evidence="3" id="KW-0472">Membrane</keyword>
<proteinExistence type="predicted"/>
<dbReference type="OrthoDB" id="8558195at2"/>
<dbReference type="NCBIfam" id="TIGR02223">
    <property type="entry name" value="ftsN"/>
    <property type="match status" value="1"/>
</dbReference>
<dbReference type="HOGENOM" id="CLU_058902_0_1_6"/>
<sequence length="280" mass="30820">MARRNHPARGGSKKKKGTSKTVLFLIAGAVIVVFALVLFFMKEKAPEVVVPKVEKTAPKSVLPNRPEEVWSYIQALETRTVPVDDNAKNLDKNMRLTEEQKKILLAMEKEQKEAEQARLKQQEERQKAEEMAKKEAALSTPKAPETPKQTKPQNTPATVVEAKASESKKVDIVKEVPKTETPKAEVVKKVEKPVEKPAENPAPIKTTTNGRQYGLQCGAFKNKAQADNLQARLALTGLNARVNSSAEWNRVVVGPLGDRASAVRAQEKAKSVINCVVIGM</sequence>
<dbReference type="InterPro" id="IPR011930">
    <property type="entry name" value="FtsN"/>
</dbReference>
<dbReference type="PANTHER" id="PTHR38687:SF2">
    <property type="entry name" value="CELL DIVISION PROTEIN FTSN"/>
    <property type="match status" value="1"/>
</dbReference>
<name>C9PMB4_9PAST</name>
<dbReference type="GO" id="GO:0051301">
    <property type="term" value="P:cell division"/>
    <property type="evidence" value="ECO:0007669"/>
    <property type="project" value="UniProtKB-KW"/>
</dbReference>
<dbReference type="AlphaFoldDB" id="C9PMB4"/>
<dbReference type="RefSeq" id="WP_005765052.1">
    <property type="nucleotide sequence ID" value="NZ_GG704815.1"/>
</dbReference>
<dbReference type="Pfam" id="PF05036">
    <property type="entry name" value="SPOR"/>
    <property type="match status" value="1"/>
</dbReference>
<dbReference type="Gene3D" id="3.30.70.1070">
    <property type="entry name" value="Sporulation related repeat"/>
    <property type="match status" value="1"/>
</dbReference>
<dbReference type="PROSITE" id="PS51724">
    <property type="entry name" value="SPOR"/>
    <property type="match status" value="1"/>
</dbReference>
<dbReference type="Proteomes" id="UP000005519">
    <property type="component" value="Unassembled WGS sequence"/>
</dbReference>
<feature type="compositionally biased region" description="Polar residues" evidence="2">
    <location>
        <begin position="147"/>
        <end position="157"/>
    </location>
</feature>
<keyword evidence="5" id="KW-0132">Cell division</keyword>
<feature type="domain" description="SPOR" evidence="4">
    <location>
        <begin position="207"/>
        <end position="280"/>
    </location>
</feature>
<keyword evidence="3" id="KW-0812">Transmembrane</keyword>
<dbReference type="InterPro" id="IPR052521">
    <property type="entry name" value="Cell_div_SPOR-domain"/>
</dbReference>
<feature type="transmembrane region" description="Helical" evidence="3">
    <location>
        <begin position="21"/>
        <end position="41"/>
    </location>
</feature>
<dbReference type="GO" id="GO:0042834">
    <property type="term" value="F:peptidoglycan binding"/>
    <property type="evidence" value="ECO:0007669"/>
    <property type="project" value="InterPro"/>
</dbReference>
<feature type="compositionally biased region" description="Basic and acidic residues" evidence="2">
    <location>
        <begin position="114"/>
        <end position="136"/>
    </location>
</feature>
<reference evidence="5 6" key="1">
    <citation type="submission" date="2009-10" db="EMBL/GenBank/DDBJ databases">
        <authorList>
            <person name="Muzny D."/>
            <person name="Qin X."/>
            <person name="Deng J."/>
            <person name="Jiang H."/>
            <person name="Liu Y."/>
            <person name="Qu J."/>
            <person name="Song X.-Z."/>
            <person name="Zhang L."/>
            <person name="Thornton R."/>
            <person name="Coyle M."/>
            <person name="Francisco L."/>
            <person name="Jackson L."/>
            <person name="Javaid M."/>
            <person name="Korchina V."/>
            <person name="Kovar C."/>
            <person name="Mata R."/>
            <person name="Mathew T."/>
            <person name="Ngo R."/>
            <person name="Nguyen L."/>
            <person name="Nguyen N."/>
            <person name="Okwuonu G."/>
            <person name="Ongeri F."/>
            <person name="Pham C."/>
            <person name="Simmons D."/>
            <person name="Wilczek-Boney K."/>
            <person name="Hale W."/>
            <person name="Jakkamsetti A."/>
            <person name="Pham P."/>
            <person name="Ruth R."/>
            <person name="San Lucas F."/>
            <person name="Warren J."/>
            <person name="Zhang J."/>
            <person name="Zhao Z."/>
            <person name="Zhou C."/>
            <person name="Zhu D."/>
            <person name="Lee S."/>
            <person name="Bess C."/>
            <person name="Blankenburg K."/>
            <person name="Forbes L."/>
            <person name="Fu Q."/>
            <person name="Gubbala S."/>
            <person name="Hirani K."/>
            <person name="Jayaseelan J.C."/>
            <person name="Lara F."/>
            <person name="Munidasa M."/>
            <person name="Palculict T."/>
            <person name="Patil S."/>
            <person name="Pu L.-L."/>
            <person name="Saada N."/>
            <person name="Tang L."/>
            <person name="Weissenberger G."/>
            <person name="Zhu Y."/>
            <person name="Hemphill L."/>
            <person name="Shang Y."/>
            <person name="Youmans B."/>
            <person name="Ayvaz T."/>
            <person name="Ross M."/>
            <person name="Santibanez J."/>
            <person name="Aqrawi P."/>
            <person name="Gross S."/>
            <person name="Joshi V."/>
            <person name="Fowler G."/>
            <person name="Nazareth L."/>
            <person name="Reid J."/>
            <person name="Worley K."/>
            <person name="Petrosino J."/>
            <person name="Highlander S."/>
            <person name="Gibbs R."/>
        </authorList>
    </citation>
    <scope>NUCLEOTIDE SEQUENCE [LARGE SCALE GENOMIC DNA]</scope>
    <source>
        <strain evidence="5 6">ATCC 43325</strain>
    </source>
</reference>
<dbReference type="SUPFAM" id="SSF110997">
    <property type="entry name" value="Sporulation related repeat"/>
    <property type="match status" value="1"/>
</dbReference>
<gene>
    <name evidence="5" type="primary">ftsN</name>
    <name evidence="5" type="ORF">HMPREF0621_0138</name>
</gene>
<evidence type="ECO:0000256" key="1">
    <source>
        <dbReference type="NCBIfam" id="TIGR02223"/>
    </source>
</evidence>
<evidence type="ECO:0000256" key="3">
    <source>
        <dbReference type="SAM" id="Phobius"/>
    </source>
</evidence>
<dbReference type="PANTHER" id="PTHR38687">
    <property type="entry name" value="CELL DIVISION PROTEIN DEDD-RELATED"/>
    <property type="match status" value="1"/>
</dbReference>
<feature type="region of interest" description="Disordered" evidence="2">
    <location>
        <begin position="114"/>
        <end position="162"/>
    </location>
</feature>
<organism evidence="5 6">
    <name type="scientific">Pasteurella dagmatis ATCC 43325</name>
    <dbReference type="NCBI Taxonomy" id="667128"/>
    <lineage>
        <taxon>Bacteria</taxon>
        <taxon>Pseudomonadati</taxon>
        <taxon>Pseudomonadota</taxon>
        <taxon>Gammaproteobacteria</taxon>
        <taxon>Pasteurellales</taxon>
        <taxon>Pasteurellaceae</taxon>
        <taxon>Pasteurella</taxon>
    </lineage>
</organism>
<dbReference type="EMBL" id="ACZR01000001">
    <property type="protein sequence ID" value="EEX51334.1"/>
    <property type="molecule type" value="Genomic_DNA"/>
</dbReference>
<dbReference type="InterPro" id="IPR007730">
    <property type="entry name" value="SPOR-like_dom"/>
</dbReference>
<keyword evidence="6" id="KW-1185">Reference proteome</keyword>
<evidence type="ECO:0000313" key="5">
    <source>
        <dbReference type="EMBL" id="EEX51334.1"/>
    </source>
</evidence>
<comment type="caution">
    <text evidence="5">The sequence shown here is derived from an EMBL/GenBank/DDBJ whole genome shotgun (WGS) entry which is preliminary data.</text>
</comment>
<dbReference type="STRING" id="667128.HMPREF0621_0138"/>
<dbReference type="InterPro" id="IPR036680">
    <property type="entry name" value="SPOR-like_sf"/>
</dbReference>
<protein>
    <recommendedName>
        <fullName evidence="1">Cell division protein FtsN</fullName>
    </recommendedName>
</protein>